<organism evidence="6 7">
    <name type="scientific">Stachybotrys elegans</name>
    <dbReference type="NCBI Taxonomy" id="80388"/>
    <lineage>
        <taxon>Eukaryota</taxon>
        <taxon>Fungi</taxon>
        <taxon>Dikarya</taxon>
        <taxon>Ascomycota</taxon>
        <taxon>Pezizomycotina</taxon>
        <taxon>Sordariomycetes</taxon>
        <taxon>Hypocreomycetidae</taxon>
        <taxon>Hypocreales</taxon>
        <taxon>Stachybotryaceae</taxon>
        <taxon>Stachybotrys</taxon>
    </lineage>
</organism>
<feature type="domain" description="FAD-binding" evidence="5">
    <location>
        <begin position="295"/>
        <end position="354"/>
    </location>
</feature>
<keyword evidence="4" id="KW-0503">Monooxygenase</keyword>
<dbReference type="PANTHER" id="PTHR46972">
    <property type="entry name" value="MONOOXYGENASE ASQM-RELATED"/>
    <property type="match status" value="1"/>
</dbReference>
<dbReference type="OrthoDB" id="655030at2759"/>
<evidence type="ECO:0000313" key="7">
    <source>
        <dbReference type="Proteomes" id="UP000813444"/>
    </source>
</evidence>
<keyword evidence="2" id="KW-0274">FAD</keyword>
<sequence length="384" mass="42591">MSFKIAIVGGGPAGLTLARLLHQKGINYIVYERAESKDSQLSGGSLDIHEETGQAVLKEAGLFDEFRKYARWEDDRSVLYDKDGKSYGEFGGQAAESAARPEIDRLDLRKILLESFPAEKLRWGSAVSGLRPDGNGKWSLDFSDGSSASDFDLVVGADGAFSKTRRMITTAKPQYAGSHYIESKISTEHPIYSSMSSRFGRGTSMALGGSREIILQTQGDGTYRIYFGMLVPEDFTSRMIDLSNINATQQTLLSSEYFGDWAEEYKSYIRHCDNFRSWPLHTFHEEDLSWKHVPGLTLMGDAAHLSVPDGEGVNCAMVDALKLAEKITLHGTSDLNQAIAQYEEEMLDRGKKHIAHSKVISKLMFHPDGPSALLQAFEHMQGEV</sequence>
<protein>
    <recommendedName>
        <fullName evidence="5">FAD-binding domain-containing protein</fullName>
    </recommendedName>
</protein>
<evidence type="ECO:0000256" key="3">
    <source>
        <dbReference type="ARBA" id="ARBA00023002"/>
    </source>
</evidence>
<evidence type="ECO:0000256" key="1">
    <source>
        <dbReference type="ARBA" id="ARBA00022630"/>
    </source>
</evidence>
<dbReference type="Gene3D" id="3.50.50.60">
    <property type="entry name" value="FAD/NAD(P)-binding domain"/>
    <property type="match status" value="1"/>
</dbReference>
<dbReference type="SUPFAM" id="SSF51905">
    <property type="entry name" value="FAD/NAD(P)-binding domain"/>
    <property type="match status" value="1"/>
</dbReference>
<evidence type="ECO:0000259" key="5">
    <source>
        <dbReference type="Pfam" id="PF01494"/>
    </source>
</evidence>
<dbReference type="Pfam" id="PF01494">
    <property type="entry name" value="FAD_binding_3"/>
    <property type="match status" value="2"/>
</dbReference>
<dbReference type="GO" id="GO:0071949">
    <property type="term" value="F:FAD binding"/>
    <property type="evidence" value="ECO:0007669"/>
    <property type="project" value="InterPro"/>
</dbReference>
<dbReference type="EMBL" id="JAGPNK010000003">
    <property type="protein sequence ID" value="KAH7324856.1"/>
    <property type="molecule type" value="Genomic_DNA"/>
</dbReference>
<keyword evidence="1" id="KW-0285">Flavoprotein</keyword>
<dbReference type="GO" id="GO:0004497">
    <property type="term" value="F:monooxygenase activity"/>
    <property type="evidence" value="ECO:0007669"/>
    <property type="project" value="UniProtKB-KW"/>
</dbReference>
<accession>A0A8K0WU29</accession>
<dbReference type="Proteomes" id="UP000813444">
    <property type="component" value="Unassembled WGS sequence"/>
</dbReference>
<evidence type="ECO:0000256" key="2">
    <source>
        <dbReference type="ARBA" id="ARBA00022827"/>
    </source>
</evidence>
<evidence type="ECO:0000256" key="4">
    <source>
        <dbReference type="ARBA" id="ARBA00023033"/>
    </source>
</evidence>
<name>A0A8K0WU29_9HYPO</name>
<feature type="domain" description="FAD-binding" evidence="5">
    <location>
        <begin position="4"/>
        <end position="170"/>
    </location>
</feature>
<dbReference type="PANTHER" id="PTHR46972:SF1">
    <property type="entry name" value="FAD DEPENDENT OXIDOREDUCTASE DOMAIN-CONTAINING PROTEIN"/>
    <property type="match status" value="1"/>
</dbReference>
<keyword evidence="3" id="KW-0560">Oxidoreductase</keyword>
<dbReference type="InterPro" id="IPR002938">
    <property type="entry name" value="FAD-bd"/>
</dbReference>
<keyword evidence="7" id="KW-1185">Reference proteome</keyword>
<reference evidence="6" key="1">
    <citation type="journal article" date="2021" name="Nat. Commun.">
        <title>Genetic determinants of endophytism in the Arabidopsis root mycobiome.</title>
        <authorList>
            <person name="Mesny F."/>
            <person name="Miyauchi S."/>
            <person name="Thiergart T."/>
            <person name="Pickel B."/>
            <person name="Atanasova L."/>
            <person name="Karlsson M."/>
            <person name="Huettel B."/>
            <person name="Barry K.W."/>
            <person name="Haridas S."/>
            <person name="Chen C."/>
            <person name="Bauer D."/>
            <person name="Andreopoulos W."/>
            <person name="Pangilinan J."/>
            <person name="LaButti K."/>
            <person name="Riley R."/>
            <person name="Lipzen A."/>
            <person name="Clum A."/>
            <person name="Drula E."/>
            <person name="Henrissat B."/>
            <person name="Kohler A."/>
            <person name="Grigoriev I.V."/>
            <person name="Martin F.M."/>
            <person name="Hacquard S."/>
        </authorList>
    </citation>
    <scope>NUCLEOTIDE SEQUENCE</scope>
    <source>
        <strain evidence="6">MPI-CAGE-CH-0235</strain>
    </source>
</reference>
<comment type="caution">
    <text evidence="6">The sequence shown here is derived from an EMBL/GenBank/DDBJ whole genome shotgun (WGS) entry which is preliminary data.</text>
</comment>
<evidence type="ECO:0000313" key="6">
    <source>
        <dbReference type="EMBL" id="KAH7324856.1"/>
    </source>
</evidence>
<gene>
    <name evidence="6" type="ORF">B0I35DRAFT_425094</name>
</gene>
<dbReference type="AlphaFoldDB" id="A0A8K0WU29"/>
<dbReference type="PRINTS" id="PR00420">
    <property type="entry name" value="RNGMNOXGNASE"/>
</dbReference>
<proteinExistence type="predicted"/>
<dbReference type="InterPro" id="IPR036188">
    <property type="entry name" value="FAD/NAD-bd_sf"/>
</dbReference>